<organism evidence="2 3">
    <name type="scientific">Trypanosoma theileri</name>
    <dbReference type="NCBI Taxonomy" id="67003"/>
    <lineage>
        <taxon>Eukaryota</taxon>
        <taxon>Discoba</taxon>
        <taxon>Euglenozoa</taxon>
        <taxon>Kinetoplastea</taxon>
        <taxon>Metakinetoplastina</taxon>
        <taxon>Trypanosomatida</taxon>
        <taxon>Trypanosomatidae</taxon>
        <taxon>Trypanosoma</taxon>
    </lineage>
</organism>
<reference evidence="2 3" key="1">
    <citation type="submission" date="2017-03" db="EMBL/GenBank/DDBJ databases">
        <title>An alternative strategy for trypanosome survival in the mammalian bloodstream revealed through genome and transcriptome analysis of the ubiquitous bovine parasite Trypanosoma (Megatrypanum) theileri.</title>
        <authorList>
            <person name="Kelly S."/>
            <person name="Ivens A."/>
            <person name="Mott A."/>
            <person name="O'Neill E."/>
            <person name="Emms D."/>
            <person name="Macleod O."/>
            <person name="Voorheis P."/>
            <person name="Matthews J."/>
            <person name="Matthews K."/>
            <person name="Carrington M."/>
        </authorList>
    </citation>
    <scope>NUCLEOTIDE SEQUENCE [LARGE SCALE GENOMIC DNA]</scope>
    <source>
        <strain evidence="2">Edinburgh</strain>
    </source>
</reference>
<dbReference type="Proteomes" id="UP000192257">
    <property type="component" value="Unassembled WGS sequence"/>
</dbReference>
<gene>
    <name evidence="2" type="ORF">TM35_000322110</name>
</gene>
<feature type="compositionally biased region" description="Acidic residues" evidence="1">
    <location>
        <begin position="179"/>
        <end position="229"/>
    </location>
</feature>
<feature type="compositionally biased region" description="Low complexity" evidence="1">
    <location>
        <begin position="136"/>
        <end position="146"/>
    </location>
</feature>
<evidence type="ECO:0000313" key="2">
    <source>
        <dbReference type="EMBL" id="ORC85896.1"/>
    </source>
</evidence>
<dbReference type="OrthoDB" id="265970at2759"/>
<dbReference type="AlphaFoldDB" id="A0A1X0NMF4"/>
<dbReference type="EMBL" id="NBCO01000032">
    <property type="protein sequence ID" value="ORC85896.1"/>
    <property type="molecule type" value="Genomic_DNA"/>
</dbReference>
<keyword evidence="3" id="KW-1185">Reference proteome</keyword>
<proteinExistence type="predicted"/>
<feature type="compositionally biased region" description="Low complexity" evidence="1">
    <location>
        <begin position="155"/>
        <end position="173"/>
    </location>
</feature>
<dbReference type="RefSeq" id="XP_028879962.1">
    <property type="nucleotide sequence ID" value="XM_029028838.1"/>
</dbReference>
<evidence type="ECO:0000313" key="3">
    <source>
        <dbReference type="Proteomes" id="UP000192257"/>
    </source>
</evidence>
<evidence type="ECO:0000256" key="1">
    <source>
        <dbReference type="SAM" id="MobiDB-lite"/>
    </source>
</evidence>
<sequence length="229" mass="25165">MSTSPSPPATTTSSSYFDMLVNSDPRIAFDTLHFGVLCAVAEMEHDPRPQQLQSARKALITGDGPNARFVIPTHQTTLDARLPQPQDVDALEAYLDATSSHEALQHVLGPAVLHAVQKYRPQVTQAQRGRRRRQRQTPSHQQQQQQHSERDETATDAATAGVTTGTGTEAATEIHVQTEYDDEEDSDDVDSDDTDAGTEDEGDSDSDDDSDAGTEDDEDNDHDDEEEEY</sequence>
<name>A0A1X0NMF4_9TRYP</name>
<accession>A0A1X0NMF4</accession>
<comment type="caution">
    <text evidence="2">The sequence shown here is derived from an EMBL/GenBank/DDBJ whole genome shotgun (WGS) entry which is preliminary data.</text>
</comment>
<dbReference type="VEuPathDB" id="TriTrypDB:TM35_000322110"/>
<dbReference type="GeneID" id="39988618"/>
<feature type="region of interest" description="Disordered" evidence="1">
    <location>
        <begin position="122"/>
        <end position="229"/>
    </location>
</feature>
<protein>
    <submittedName>
        <fullName evidence="2">Uncharacterized protein</fullName>
    </submittedName>
</protein>